<dbReference type="PANTHER" id="PTHR12775">
    <property type="entry name" value="PROTEIN C20ORF43 HOMOLOG"/>
    <property type="match status" value="1"/>
</dbReference>
<dbReference type="AlphaFoldDB" id="D2VX18"/>
<sequence>MGADGGTLCDRRDIIVKTKKQDKKPDKEAVNFTIWNLCRLTKEPLHDPIVMDKVGFLYNKTSLLECLIDKKKKKKHKEIIGHIGKLSDINDVILEKNPDFSEEDKAETMDKTAVSLIRKSRFICPVLREEIRGQFSVYCISSCGHVMSEKAIGLAKKDGCCMLCEKPFQESDIIKVNPESTAAKEIIEQIISEKSNEKKRKKTTKEETNKKSKTSSIANEEHICKESTE</sequence>
<evidence type="ECO:0000256" key="2">
    <source>
        <dbReference type="SAM" id="MobiDB-lite"/>
    </source>
</evidence>
<dbReference type="STRING" id="5762.D2VX18"/>
<dbReference type="OMA" id="EFRWLHC"/>
<reference evidence="3 4" key="1">
    <citation type="journal article" date="2010" name="Cell">
        <title>The genome of Naegleria gruberi illuminates early eukaryotic versatility.</title>
        <authorList>
            <person name="Fritz-Laylin L.K."/>
            <person name="Prochnik S.E."/>
            <person name="Ginger M.L."/>
            <person name="Dacks J.B."/>
            <person name="Carpenter M.L."/>
            <person name="Field M.C."/>
            <person name="Kuo A."/>
            <person name="Paredez A."/>
            <person name="Chapman J."/>
            <person name="Pham J."/>
            <person name="Shu S."/>
            <person name="Neupane R."/>
            <person name="Cipriano M."/>
            <person name="Mancuso J."/>
            <person name="Tu H."/>
            <person name="Salamov A."/>
            <person name="Lindquist E."/>
            <person name="Shapiro H."/>
            <person name="Lucas S."/>
            <person name="Grigoriev I.V."/>
            <person name="Cande W.Z."/>
            <person name="Fulton C."/>
            <person name="Rokhsar D.S."/>
            <person name="Dawson S.C."/>
        </authorList>
    </citation>
    <scope>NUCLEOTIDE SEQUENCE [LARGE SCALE GENOMIC DNA]</scope>
    <source>
        <strain evidence="3 4">NEG-M</strain>
    </source>
</reference>
<dbReference type="InterPro" id="IPR006735">
    <property type="entry name" value="Rtf2"/>
</dbReference>
<gene>
    <name evidence="3" type="ORF">NAEGRDRAFT_73585</name>
</gene>
<dbReference type="RefSeq" id="XP_002671287.1">
    <property type="nucleotide sequence ID" value="XM_002671241.1"/>
</dbReference>
<dbReference type="PANTHER" id="PTHR12775:SF0">
    <property type="entry name" value="REPLICATION TERMINATION FACTOR 2"/>
    <property type="match status" value="1"/>
</dbReference>
<keyword evidence="4" id="KW-1185">Reference proteome</keyword>
<dbReference type="OrthoDB" id="247013at2759"/>
<dbReference type="Proteomes" id="UP000006671">
    <property type="component" value="Unassembled WGS sequence"/>
</dbReference>
<dbReference type="GO" id="GO:0005634">
    <property type="term" value="C:nucleus"/>
    <property type="evidence" value="ECO:0007669"/>
    <property type="project" value="TreeGrafter"/>
</dbReference>
<dbReference type="CDD" id="cd16653">
    <property type="entry name" value="RING-like_Rtf2"/>
    <property type="match status" value="1"/>
</dbReference>
<accession>D2VX18</accession>
<dbReference type="FunCoup" id="D2VX18">
    <property type="interactions" value="602"/>
</dbReference>
<comment type="similarity">
    <text evidence="1">Belongs to the rtf2 family.</text>
</comment>
<dbReference type="KEGG" id="ngr:NAEGRDRAFT_73585"/>
<dbReference type="EMBL" id="GG738906">
    <property type="protein sequence ID" value="EFC38543.1"/>
    <property type="molecule type" value="Genomic_DNA"/>
</dbReference>
<dbReference type="GO" id="GO:0006274">
    <property type="term" value="P:DNA replication termination"/>
    <property type="evidence" value="ECO:0007669"/>
    <property type="project" value="TreeGrafter"/>
</dbReference>
<dbReference type="Pfam" id="PF04641">
    <property type="entry name" value="Rtf2"/>
    <property type="match status" value="1"/>
</dbReference>
<protein>
    <submittedName>
        <fullName evidence="3">Predicted protein</fullName>
    </submittedName>
</protein>
<dbReference type="VEuPathDB" id="AmoebaDB:NAEGRDRAFT_73585"/>
<dbReference type="InParanoid" id="D2VX18"/>
<dbReference type="eggNOG" id="KOG3113">
    <property type="taxonomic scope" value="Eukaryota"/>
</dbReference>
<evidence type="ECO:0000256" key="1">
    <source>
        <dbReference type="ARBA" id="ARBA00009885"/>
    </source>
</evidence>
<evidence type="ECO:0000313" key="4">
    <source>
        <dbReference type="Proteomes" id="UP000006671"/>
    </source>
</evidence>
<evidence type="ECO:0000313" key="3">
    <source>
        <dbReference type="EMBL" id="EFC38543.1"/>
    </source>
</evidence>
<organism evidence="4">
    <name type="scientific">Naegleria gruberi</name>
    <name type="common">Amoeba</name>
    <dbReference type="NCBI Taxonomy" id="5762"/>
    <lineage>
        <taxon>Eukaryota</taxon>
        <taxon>Discoba</taxon>
        <taxon>Heterolobosea</taxon>
        <taxon>Tetramitia</taxon>
        <taxon>Eutetramitia</taxon>
        <taxon>Vahlkampfiidae</taxon>
        <taxon>Naegleria</taxon>
    </lineage>
</organism>
<dbReference type="InterPro" id="IPR027799">
    <property type="entry name" value="Rtf2_RING-finger"/>
</dbReference>
<feature type="region of interest" description="Disordered" evidence="2">
    <location>
        <begin position="193"/>
        <end position="229"/>
    </location>
</feature>
<feature type="compositionally biased region" description="Basic and acidic residues" evidence="2">
    <location>
        <begin position="219"/>
        <end position="229"/>
    </location>
</feature>
<proteinExistence type="inferred from homology"/>
<dbReference type="GeneID" id="8853922"/>
<name>D2VX18_NAEGR</name>